<keyword evidence="5 7" id="KW-1133">Transmembrane helix</keyword>
<evidence type="ECO:0000256" key="2">
    <source>
        <dbReference type="ARBA" id="ARBA00007928"/>
    </source>
</evidence>
<evidence type="ECO:0000256" key="5">
    <source>
        <dbReference type="ARBA" id="ARBA00022989"/>
    </source>
</evidence>
<protein>
    <submittedName>
        <fullName evidence="8">Homoserine/homoserine lactone efflux protein</fullName>
    </submittedName>
</protein>
<feature type="transmembrane region" description="Helical" evidence="7">
    <location>
        <begin position="145"/>
        <end position="169"/>
    </location>
</feature>
<feature type="transmembrane region" description="Helical" evidence="7">
    <location>
        <begin position="117"/>
        <end position="139"/>
    </location>
</feature>
<dbReference type="PANTHER" id="PTHR30086:SF14">
    <property type="entry name" value="HOMOSERINE_HOMOSERINE LACTONE EFFLUX PROTEIN"/>
    <property type="match status" value="1"/>
</dbReference>
<dbReference type="NCBIfam" id="NF007812">
    <property type="entry name" value="PRK10520.1"/>
    <property type="match status" value="1"/>
</dbReference>
<dbReference type="PANTHER" id="PTHR30086">
    <property type="entry name" value="ARGININE EXPORTER PROTEIN ARGO"/>
    <property type="match status" value="1"/>
</dbReference>
<gene>
    <name evidence="8" type="primary">rhtB</name>
    <name evidence="8" type="ORF">BTA35_0208135</name>
</gene>
<organism evidence="8 9">
    <name type="scientific">Oceanospirillum linum</name>
    <dbReference type="NCBI Taxonomy" id="966"/>
    <lineage>
        <taxon>Bacteria</taxon>
        <taxon>Pseudomonadati</taxon>
        <taxon>Pseudomonadota</taxon>
        <taxon>Gammaproteobacteria</taxon>
        <taxon>Oceanospirillales</taxon>
        <taxon>Oceanospirillaceae</taxon>
        <taxon>Oceanospirillum</taxon>
    </lineage>
</organism>
<feature type="transmembrane region" description="Helical" evidence="7">
    <location>
        <begin position="48"/>
        <end position="66"/>
    </location>
</feature>
<evidence type="ECO:0000256" key="7">
    <source>
        <dbReference type="SAM" id="Phobius"/>
    </source>
</evidence>
<keyword evidence="4 7" id="KW-0812">Transmembrane</keyword>
<proteinExistence type="inferred from homology"/>
<dbReference type="EMBL" id="MTSD02000003">
    <property type="protein sequence ID" value="OOV86981.1"/>
    <property type="molecule type" value="Genomic_DNA"/>
</dbReference>
<dbReference type="STRING" id="966.BTA35_0208135"/>
<sequence>MSFEFFLAFLLASVLISVSPGAGAVNTMSNGLRYGVRKSMPAILGLQLGYGAQVIIVGVGLGALLASSEIAFGLVKWLGAAYLVWLGYQKWRQEPLSLEAQQQQDVESGRRRFWQAAFVNLINPKATVFLVALFPQFIVADAPQLPQFLIMGGTLIIVDILVMVGYASLASKLSVWFKDPKHQKSQNRVFGGMFMAAGTALASYSRG</sequence>
<keyword evidence="6 7" id="KW-0472">Membrane</keyword>
<dbReference type="GO" id="GO:0005886">
    <property type="term" value="C:plasma membrane"/>
    <property type="evidence" value="ECO:0007669"/>
    <property type="project" value="UniProtKB-SubCell"/>
</dbReference>
<evidence type="ECO:0000256" key="6">
    <source>
        <dbReference type="ARBA" id="ARBA00023136"/>
    </source>
</evidence>
<accession>A0A1T1HAW2</accession>
<evidence type="ECO:0000256" key="1">
    <source>
        <dbReference type="ARBA" id="ARBA00004651"/>
    </source>
</evidence>
<dbReference type="Proteomes" id="UP000190064">
    <property type="component" value="Unassembled WGS sequence"/>
</dbReference>
<dbReference type="GO" id="GO:0042970">
    <property type="term" value="F:homoserine transmembrane transporter activity"/>
    <property type="evidence" value="ECO:0007669"/>
    <property type="project" value="TreeGrafter"/>
</dbReference>
<dbReference type="InterPro" id="IPR001123">
    <property type="entry name" value="LeuE-type"/>
</dbReference>
<name>A0A1T1HAW2_OCELI</name>
<dbReference type="RefSeq" id="WP_078319334.1">
    <property type="nucleotide sequence ID" value="NZ_FXTS01000003.1"/>
</dbReference>
<dbReference type="Pfam" id="PF01810">
    <property type="entry name" value="LysE"/>
    <property type="match status" value="1"/>
</dbReference>
<evidence type="ECO:0000256" key="4">
    <source>
        <dbReference type="ARBA" id="ARBA00022692"/>
    </source>
</evidence>
<evidence type="ECO:0000313" key="9">
    <source>
        <dbReference type="Proteomes" id="UP000190064"/>
    </source>
</evidence>
<comment type="caution">
    <text evidence="8">The sequence shown here is derived from an EMBL/GenBank/DDBJ whole genome shotgun (WGS) entry which is preliminary data.</text>
</comment>
<comment type="subcellular location">
    <subcellularLocation>
        <location evidence="1">Cell membrane</location>
        <topology evidence="1">Multi-pass membrane protein</topology>
    </subcellularLocation>
</comment>
<dbReference type="PIRSF" id="PIRSF006324">
    <property type="entry name" value="LeuE"/>
    <property type="match status" value="1"/>
</dbReference>
<evidence type="ECO:0000313" key="8">
    <source>
        <dbReference type="EMBL" id="OOV86981.1"/>
    </source>
</evidence>
<evidence type="ECO:0000256" key="3">
    <source>
        <dbReference type="ARBA" id="ARBA00022475"/>
    </source>
</evidence>
<dbReference type="AlphaFoldDB" id="A0A1T1HAW2"/>
<comment type="similarity">
    <text evidence="2">Belongs to the Rht family.</text>
</comment>
<keyword evidence="9" id="KW-1185">Reference proteome</keyword>
<keyword evidence="3" id="KW-1003">Cell membrane</keyword>
<reference evidence="8" key="1">
    <citation type="submission" date="2017-02" db="EMBL/GenBank/DDBJ databases">
        <title>Draft Genome Sequence of the Salt Water Bacterium Oceanospirillum linum ATCC 11336.</title>
        <authorList>
            <person name="Trachtenberg A.M."/>
            <person name="Carney J.G."/>
            <person name="Linnane J.D."/>
            <person name="Rheaume B.A."/>
            <person name="Pitts N.L."/>
            <person name="Mykles D.L."/>
            <person name="Maclea K.S."/>
        </authorList>
    </citation>
    <scope>NUCLEOTIDE SEQUENCE [LARGE SCALE GENOMIC DNA]</scope>
    <source>
        <strain evidence="8">ATCC 11336</strain>
    </source>
</reference>